<dbReference type="GeneID" id="36292003"/>
<dbReference type="Proteomes" id="UP000077154">
    <property type="component" value="Unassembled WGS sequence"/>
</dbReference>
<dbReference type="InterPro" id="IPR031330">
    <property type="entry name" value="Gly_Hdrlase_35_cat"/>
</dbReference>
<gene>
    <name evidence="3" type="ORF">VC83_08965</name>
</gene>
<dbReference type="SUPFAM" id="SSF51445">
    <property type="entry name" value="(Trans)glycosidases"/>
    <property type="match status" value="1"/>
</dbReference>
<dbReference type="GO" id="GO:0004553">
    <property type="term" value="F:hydrolase activity, hydrolyzing O-glycosyl compounds"/>
    <property type="evidence" value="ECO:0007669"/>
    <property type="project" value="InterPro"/>
</dbReference>
<comment type="similarity">
    <text evidence="1">Belongs to the glycosyl hydrolase 35 family.</text>
</comment>
<dbReference type="Gene3D" id="3.20.20.80">
    <property type="entry name" value="Glycosidases"/>
    <property type="match status" value="2"/>
</dbReference>
<dbReference type="SUPFAM" id="SSF51011">
    <property type="entry name" value="Glycosyl hydrolase domain"/>
    <property type="match status" value="1"/>
</dbReference>
<dbReference type="PANTHER" id="PTHR23421">
    <property type="entry name" value="BETA-GALACTOSIDASE RELATED"/>
    <property type="match status" value="1"/>
</dbReference>
<dbReference type="InterPro" id="IPR037110">
    <property type="entry name" value="Betagal_dom2_sf"/>
</dbReference>
<evidence type="ECO:0000313" key="3">
    <source>
        <dbReference type="EMBL" id="OAF54714.1"/>
    </source>
</evidence>
<dbReference type="Pfam" id="PF10435">
    <property type="entry name" value="BetaGal_dom2"/>
    <property type="match status" value="1"/>
</dbReference>
<dbReference type="EMBL" id="KV441416">
    <property type="protein sequence ID" value="OAF54714.1"/>
    <property type="molecule type" value="Genomic_DNA"/>
</dbReference>
<dbReference type="Gene3D" id="2.102.20.10">
    <property type="entry name" value="Beta-galactosidase, domain 2"/>
    <property type="match status" value="1"/>
</dbReference>
<sequence>MWIDILQKVKAAGIPQCKGRNFERLFEIAKEVGLYVLFRPGPYVNAKATASRFPGWVTTGAYGRLRNNDTRHTDAWTPYMNRMSQIIAKHQVTNGGNVFIYQIKNDVNNTGPDWVNVFYRHNVAQNIAAANVYMAFGGTTGIPFPGVGTSYDYSAPISETRFVSDKYSETKLFAQFLRVARDLTKVDRVNNGTTYASNLAIMTTELRNSDTNAAFYTAHALSLSTDRSPFKLDVSTSAGRLNIPQNGGDIAVNRRLLSLIFSVGREKLTYSTAEVLTASITASQSFSSGCRLAKVESSSWTV</sequence>
<dbReference type="GO" id="GO:0005975">
    <property type="term" value="P:carbohydrate metabolic process"/>
    <property type="evidence" value="ECO:0007669"/>
    <property type="project" value="InterPro"/>
</dbReference>
<reference evidence="3" key="1">
    <citation type="submission" date="2016-03" db="EMBL/GenBank/DDBJ databases">
        <title>Updated assembly of Pseudogymnoascus destructans, the fungus causing white-nose syndrome of bats.</title>
        <authorList>
            <person name="Palmer J.M."/>
            <person name="Drees K.P."/>
            <person name="Foster J.T."/>
            <person name="Lindner D.L."/>
        </authorList>
    </citation>
    <scope>NUCLEOTIDE SEQUENCE [LARGE SCALE GENOMIC DNA]</scope>
    <source>
        <strain evidence="3">20631-21</strain>
    </source>
</reference>
<name>A0A177A189_9PEZI</name>
<dbReference type="Pfam" id="PF01301">
    <property type="entry name" value="Glyco_hydro_35"/>
    <property type="match status" value="2"/>
</dbReference>
<proteinExistence type="inferred from homology"/>
<dbReference type="InterPro" id="IPR001944">
    <property type="entry name" value="Glycoside_Hdrlase_35"/>
</dbReference>
<dbReference type="InterPro" id="IPR017853">
    <property type="entry name" value="GH"/>
</dbReference>
<evidence type="ECO:0000259" key="2">
    <source>
        <dbReference type="SMART" id="SM01029"/>
    </source>
</evidence>
<protein>
    <recommendedName>
        <fullName evidence="2">Beta-galactosidase domain-containing protein</fullName>
    </recommendedName>
</protein>
<dbReference type="AlphaFoldDB" id="A0A177A189"/>
<dbReference type="OrthoDB" id="1657402at2759"/>
<dbReference type="RefSeq" id="XP_024320018.1">
    <property type="nucleotide sequence ID" value="XM_024472505.1"/>
</dbReference>
<dbReference type="SMART" id="SM01029">
    <property type="entry name" value="BetaGal_dom2"/>
    <property type="match status" value="1"/>
</dbReference>
<evidence type="ECO:0000256" key="1">
    <source>
        <dbReference type="ARBA" id="ARBA00009809"/>
    </source>
</evidence>
<dbReference type="VEuPathDB" id="FungiDB:GMDG_04629"/>
<organism evidence="3">
    <name type="scientific">Pseudogymnoascus destructans</name>
    <dbReference type="NCBI Taxonomy" id="655981"/>
    <lineage>
        <taxon>Eukaryota</taxon>
        <taxon>Fungi</taxon>
        <taxon>Dikarya</taxon>
        <taxon>Ascomycota</taxon>
        <taxon>Pezizomycotina</taxon>
        <taxon>Leotiomycetes</taxon>
        <taxon>Thelebolales</taxon>
        <taxon>Thelebolaceae</taxon>
        <taxon>Pseudogymnoascus</taxon>
    </lineage>
</organism>
<feature type="domain" description="Beta-galactosidase" evidence="2">
    <location>
        <begin position="182"/>
        <end position="302"/>
    </location>
</feature>
<accession>A0A177A189</accession>
<dbReference type="InterPro" id="IPR018954">
    <property type="entry name" value="Betagal_dom2"/>
</dbReference>